<reference evidence="2" key="1">
    <citation type="submission" date="2021-01" db="EMBL/GenBank/DDBJ databases">
        <authorList>
            <person name="Corre E."/>
            <person name="Pelletier E."/>
            <person name="Niang G."/>
            <person name="Scheremetjew M."/>
            <person name="Finn R."/>
            <person name="Kale V."/>
            <person name="Holt S."/>
            <person name="Cochrane G."/>
            <person name="Meng A."/>
            <person name="Brown T."/>
            <person name="Cohen L."/>
        </authorList>
    </citation>
    <scope>NUCLEOTIDE SEQUENCE</scope>
    <source>
        <strain evidence="2">CCMP281</strain>
    </source>
</reference>
<evidence type="ECO:0000256" key="1">
    <source>
        <dbReference type="SAM" id="MobiDB-lite"/>
    </source>
</evidence>
<proteinExistence type="predicted"/>
<organism evidence="2">
    <name type="scientific">Haptolina ericina</name>
    <dbReference type="NCBI Taxonomy" id="156174"/>
    <lineage>
        <taxon>Eukaryota</taxon>
        <taxon>Haptista</taxon>
        <taxon>Haptophyta</taxon>
        <taxon>Prymnesiophyceae</taxon>
        <taxon>Prymnesiales</taxon>
        <taxon>Prymnesiaceae</taxon>
        <taxon>Haptolina</taxon>
    </lineage>
</organism>
<gene>
    <name evidence="2" type="ORF">HERI1096_LOCUS7452</name>
</gene>
<name>A0A7S3EVB8_9EUKA</name>
<sequence>MELTPSPVPLEPGHRHSALLRTGGGGQTAITCPGAVPSGEQLPSGVPASRRNDQMATRVGECADGDELSLRPMIKDPMRAMNEIAEIASHWYVVHPRLERPAIISRFNVGQQAWALHVQQRPVGVKQVGHTARVP</sequence>
<dbReference type="AlphaFoldDB" id="A0A7S3EVB8"/>
<feature type="region of interest" description="Disordered" evidence="1">
    <location>
        <begin position="23"/>
        <end position="54"/>
    </location>
</feature>
<protein>
    <submittedName>
        <fullName evidence="2">Uncharacterized protein</fullName>
    </submittedName>
</protein>
<accession>A0A7S3EVB8</accession>
<dbReference type="EMBL" id="HBHX01013349">
    <property type="protein sequence ID" value="CAE0106793.1"/>
    <property type="molecule type" value="Transcribed_RNA"/>
</dbReference>
<evidence type="ECO:0000313" key="2">
    <source>
        <dbReference type="EMBL" id="CAE0106793.1"/>
    </source>
</evidence>